<dbReference type="AlphaFoldDB" id="A0A5N5WEX7"/>
<evidence type="ECO:0000313" key="5">
    <source>
        <dbReference type="EMBL" id="KAB7852325.1"/>
    </source>
</evidence>
<sequence>MDIANAYWQRWHKPPVERPPHPALSAFVLSYLGFDERFGERFGERFDEHTRAPTRRRLVASVTPFILIDLSSPARPATGDAFGNAAGETLACGPVGTPRVIESPGRGLGVVVVLTPAGASALLGVPMRELVDARRRCSDLPGLGHTDRFAPRLAAADDWPTRFGLLDELLLRHTARCREPSRVLVRAWHHLGVSAGRMPISQLTESVGVSGRQLEKLFREQAGCTPKKAARTLRFHRALGLLTDTARGGDSLAAVAARCGYSDHAHLSREVRAFAGVPPSALR</sequence>
<dbReference type="Proteomes" id="UP000327000">
    <property type="component" value="Unassembled WGS sequence"/>
</dbReference>
<dbReference type="InterPro" id="IPR018060">
    <property type="entry name" value="HTH_AraC"/>
</dbReference>
<evidence type="ECO:0000313" key="6">
    <source>
        <dbReference type="Proteomes" id="UP000327000"/>
    </source>
</evidence>
<comment type="caution">
    <text evidence="5">The sequence shown here is derived from an EMBL/GenBank/DDBJ whole genome shotgun (WGS) entry which is preliminary data.</text>
</comment>
<feature type="domain" description="HTH araC/xylS-type" evidence="4">
    <location>
        <begin position="181"/>
        <end position="283"/>
    </location>
</feature>
<gene>
    <name evidence="5" type="ORF">FRZ00_02145</name>
</gene>
<dbReference type="GO" id="GO:0003700">
    <property type="term" value="F:DNA-binding transcription factor activity"/>
    <property type="evidence" value="ECO:0007669"/>
    <property type="project" value="InterPro"/>
</dbReference>
<keyword evidence="1" id="KW-0805">Transcription regulation</keyword>
<proteinExistence type="predicted"/>
<accession>A0A5N5WEX7</accession>
<dbReference type="PROSITE" id="PS01124">
    <property type="entry name" value="HTH_ARAC_FAMILY_2"/>
    <property type="match status" value="1"/>
</dbReference>
<dbReference type="PANTHER" id="PTHR46796">
    <property type="entry name" value="HTH-TYPE TRANSCRIPTIONAL ACTIVATOR RHAS-RELATED"/>
    <property type="match status" value="1"/>
</dbReference>
<keyword evidence="2" id="KW-0238">DNA-binding</keyword>
<dbReference type="PANTHER" id="PTHR46796:SF15">
    <property type="entry name" value="BLL1074 PROTEIN"/>
    <property type="match status" value="1"/>
</dbReference>
<evidence type="ECO:0000256" key="1">
    <source>
        <dbReference type="ARBA" id="ARBA00023015"/>
    </source>
</evidence>
<dbReference type="SUPFAM" id="SSF46689">
    <property type="entry name" value="Homeodomain-like"/>
    <property type="match status" value="1"/>
</dbReference>
<dbReference type="RefSeq" id="WP_152262291.1">
    <property type="nucleotide sequence ID" value="NZ_VOKX01000006.1"/>
</dbReference>
<dbReference type="EMBL" id="VOKX01000006">
    <property type="protein sequence ID" value="KAB7852325.1"/>
    <property type="molecule type" value="Genomic_DNA"/>
</dbReference>
<reference evidence="5 6" key="1">
    <citation type="journal article" date="2019" name="Microb. Cell Fact.">
        <title>Exploring novel herbicidin analogues by transcriptional regulator overexpression and MS/MS molecular networking.</title>
        <authorList>
            <person name="Shi Y."/>
            <person name="Gu R."/>
            <person name="Li Y."/>
            <person name="Wang X."/>
            <person name="Ren W."/>
            <person name="Li X."/>
            <person name="Wang L."/>
            <person name="Xie Y."/>
            <person name="Hong B."/>
        </authorList>
    </citation>
    <scope>NUCLEOTIDE SEQUENCE [LARGE SCALE GENOMIC DNA]</scope>
    <source>
        <strain evidence="5 6">US-43</strain>
    </source>
</reference>
<protein>
    <submittedName>
        <fullName evidence="5">AraC family transcriptional regulator</fullName>
    </submittedName>
</protein>
<dbReference type="GO" id="GO:0043565">
    <property type="term" value="F:sequence-specific DNA binding"/>
    <property type="evidence" value="ECO:0007669"/>
    <property type="project" value="InterPro"/>
</dbReference>
<keyword evidence="6" id="KW-1185">Reference proteome</keyword>
<dbReference type="Gene3D" id="1.10.10.60">
    <property type="entry name" value="Homeodomain-like"/>
    <property type="match status" value="1"/>
</dbReference>
<keyword evidence="3" id="KW-0804">Transcription</keyword>
<dbReference type="InterPro" id="IPR009057">
    <property type="entry name" value="Homeodomain-like_sf"/>
</dbReference>
<dbReference type="Pfam" id="PF12833">
    <property type="entry name" value="HTH_18"/>
    <property type="match status" value="1"/>
</dbReference>
<organism evidence="5 6">
    <name type="scientific">Streptomyces mobaraensis</name>
    <name type="common">Streptoverticillium mobaraense</name>
    <dbReference type="NCBI Taxonomy" id="35621"/>
    <lineage>
        <taxon>Bacteria</taxon>
        <taxon>Bacillati</taxon>
        <taxon>Actinomycetota</taxon>
        <taxon>Actinomycetes</taxon>
        <taxon>Kitasatosporales</taxon>
        <taxon>Streptomycetaceae</taxon>
        <taxon>Streptomyces</taxon>
    </lineage>
</organism>
<dbReference type="SMART" id="SM00342">
    <property type="entry name" value="HTH_ARAC"/>
    <property type="match status" value="1"/>
</dbReference>
<dbReference type="OrthoDB" id="2559672at2"/>
<evidence type="ECO:0000256" key="2">
    <source>
        <dbReference type="ARBA" id="ARBA00023125"/>
    </source>
</evidence>
<evidence type="ECO:0000259" key="4">
    <source>
        <dbReference type="PROSITE" id="PS01124"/>
    </source>
</evidence>
<evidence type="ECO:0000256" key="3">
    <source>
        <dbReference type="ARBA" id="ARBA00023163"/>
    </source>
</evidence>
<dbReference type="InterPro" id="IPR050204">
    <property type="entry name" value="AraC_XylS_family_regulators"/>
</dbReference>
<name>A0A5N5WEX7_STRMB</name>